<feature type="transmembrane region" description="Helical" evidence="6">
    <location>
        <begin position="276"/>
        <end position="293"/>
    </location>
</feature>
<feature type="transmembrane region" description="Helical" evidence="6">
    <location>
        <begin position="250"/>
        <end position="270"/>
    </location>
</feature>
<evidence type="ECO:0000256" key="4">
    <source>
        <dbReference type="ARBA" id="ARBA00022989"/>
    </source>
</evidence>
<evidence type="ECO:0000256" key="1">
    <source>
        <dbReference type="ARBA" id="ARBA00004651"/>
    </source>
</evidence>
<keyword evidence="3 6" id="KW-0812">Transmembrane</keyword>
<dbReference type="Proteomes" id="UP000584642">
    <property type="component" value="Unassembled WGS sequence"/>
</dbReference>
<reference evidence="7 8" key="1">
    <citation type="submission" date="2020-05" db="EMBL/GenBank/DDBJ databases">
        <title>Azospirillum oleiclasticum sp. nov, a nitrogen-fixing and heavy crude oil-emulsifying bacterium isolated from the crude oil of Yumen Oilfield.</title>
        <authorList>
            <person name="Wu D."/>
            <person name="Cai M."/>
            <person name="Zhang X."/>
        </authorList>
    </citation>
    <scope>NUCLEOTIDE SEQUENCE [LARGE SCALE GENOMIC DNA]</scope>
    <source>
        <strain evidence="7 8">ROY-1-1-2</strain>
    </source>
</reference>
<keyword evidence="4 6" id="KW-1133">Transmembrane helix</keyword>
<dbReference type="CDD" id="cd06580">
    <property type="entry name" value="TM_PBP1_transp_TpRbsC_like"/>
    <property type="match status" value="1"/>
</dbReference>
<keyword evidence="5 6" id="KW-0472">Membrane</keyword>
<protein>
    <submittedName>
        <fullName evidence="7">ABC transporter permease</fullName>
    </submittedName>
</protein>
<dbReference type="PANTHER" id="PTHR47089">
    <property type="entry name" value="ABC TRANSPORTER, PERMEASE PROTEIN"/>
    <property type="match status" value="1"/>
</dbReference>
<dbReference type="Pfam" id="PF02653">
    <property type="entry name" value="BPD_transp_2"/>
    <property type="match status" value="1"/>
</dbReference>
<evidence type="ECO:0000256" key="5">
    <source>
        <dbReference type="ARBA" id="ARBA00023136"/>
    </source>
</evidence>
<feature type="transmembrane region" description="Helical" evidence="6">
    <location>
        <begin position="300"/>
        <end position="316"/>
    </location>
</feature>
<name>A0ABX2TKP7_9PROT</name>
<feature type="transmembrane region" description="Helical" evidence="6">
    <location>
        <begin position="140"/>
        <end position="161"/>
    </location>
</feature>
<feature type="transmembrane region" description="Helical" evidence="6">
    <location>
        <begin position="115"/>
        <end position="133"/>
    </location>
</feature>
<proteinExistence type="predicted"/>
<feature type="transmembrane region" description="Helical" evidence="6">
    <location>
        <begin position="12"/>
        <end position="34"/>
    </location>
</feature>
<feature type="transmembrane region" description="Helical" evidence="6">
    <location>
        <begin position="331"/>
        <end position="349"/>
    </location>
</feature>
<feature type="transmembrane region" description="Helical" evidence="6">
    <location>
        <begin position="89"/>
        <end position="109"/>
    </location>
</feature>
<accession>A0ABX2TKP7</accession>
<comment type="caution">
    <text evidence="7">The sequence shown here is derived from an EMBL/GenBank/DDBJ whole genome shotgun (WGS) entry which is preliminary data.</text>
</comment>
<evidence type="ECO:0000256" key="6">
    <source>
        <dbReference type="SAM" id="Phobius"/>
    </source>
</evidence>
<evidence type="ECO:0000256" key="2">
    <source>
        <dbReference type="ARBA" id="ARBA00022475"/>
    </source>
</evidence>
<dbReference type="EMBL" id="JABFDB010000045">
    <property type="protein sequence ID" value="NYZ24811.1"/>
    <property type="molecule type" value="Genomic_DNA"/>
</dbReference>
<dbReference type="PANTHER" id="PTHR47089:SF1">
    <property type="entry name" value="GUANOSINE ABC TRANSPORTER PERMEASE PROTEIN NUPP"/>
    <property type="match status" value="1"/>
</dbReference>
<dbReference type="InterPro" id="IPR001851">
    <property type="entry name" value="ABC_transp_permease"/>
</dbReference>
<keyword evidence="2" id="KW-1003">Cell membrane</keyword>
<sequence length="365" mass="39029">MPAEVPGWVGYLLLPLLNLAAAFLLSGVVILLIGENPLAALEVLLYGAFGYPEAVGFTLYYATNFIFTGLAVAVAFHGGLFNIGGEGQATMAGLGVGLVGLGLTGWPWWAAAPVAILAAALFGAAWGFIPGWLQAKRGSHIVITTIMFNFIAASIMTWLLVDVLIKPGQQAPESREFDASVWLPAMDRALGWFGIAIPSSPLNLSFLWALVCCALFHGYVWHTRWGYELRTVGLNERAAVYAGISPARNIIIAMLISGALAGFVAVNEILGVQHRLLLNFTGGYGFVGIAVALMGRNHPVGILLAALLFGGLYQGGSELSFEFPTINREMVVVIQGLVILFAGALENLFRPQVEGLFRRRGRVEA</sequence>
<gene>
    <name evidence="7" type="ORF">HND93_34340</name>
</gene>
<feature type="transmembrane region" description="Helical" evidence="6">
    <location>
        <begin position="202"/>
        <end position="221"/>
    </location>
</feature>
<evidence type="ECO:0000313" key="8">
    <source>
        <dbReference type="Proteomes" id="UP000584642"/>
    </source>
</evidence>
<feature type="transmembrane region" description="Helical" evidence="6">
    <location>
        <begin position="54"/>
        <end position="77"/>
    </location>
</feature>
<comment type="subcellular location">
    <subcellularLocation>
        <location evidence="1">Cell membrane</location>
        <topology evidence="1">Multi-pass membrane protein</topology>
    </subcellularLocation>
</comment>
<evidence type="ECO:0000313" key="7">
    <source>
        <dbReference type="EMBL" id="NYZ24811.1"/>
    </source>
</evidence>
<organism evidence="7 8">
    <name type="scientific">Azospirillum oleiclasticum</name>
    <dbReference type="NCBI Taxonomy" id="2735135"/>
    <lineage>
        <taxon>Bacteria</taxon>
        <taxon>Pseudomonadati</taxon>
        <taxon>Pseudomonadota</taxon>
        <taxon>Alphaproteobacteria</taxon>
        <taxon>Rhodospirillales</taxon>
        <taxon>Azospirillaceae</taxon>
        <taxon>Azospirillum</taxon>
    </lineage>
</organism>
<evidence type="ECO:0000256" key="3">
    <source>
        <dbReference type="ARBA" id="ARBA00022692"/>
    </source>
</evidence>
<keyword evidence="8" id="KW-1185">Reference proteome</keyword>